<feature type="region of interest" description="Disordered" evidence="1">
    <location>
        <begin position="41"/>
        <end position="72"/>
    </location>
</feature>
<proteinExistence type="predicted"/>
<name>A0A378WFV3_MYCFO</name>
<organism evidence="4 5">
    <name type="scientific">Mycolicibacterium fortuitum</name>
    <name type="common">Mycobacterium fortuitum</name>
    <dbReference type="NCBI Taxonomy" id="1766"/>
    <lineage>
        <taxon>Bacteria</taxon>
        <taxon>Bacillati</taxon>
        <taxon>Actinomycetota</taxon>
        <taxon>Actinomycetes</taxon>
        <taxon>Mycobacteriales</taxon>
        <taxon>Mycobacteriaceae</taxon>
        <taxon>Mycolicibacterium</taxon>
    </lineage>
</organism>
<dbReference type="Proteomes" id="UP000255389">
    <property type="component" value="Unassembled WGS sequence"/>
</dbReference>
<evidence type="ECO:0000256" key="1">
    <source>
        <dbReference type="SAM" id="MobiDB-lite"/>
    </source>
</evidence>
<dbReference type="AlphaFoldDB" id="A0A378WFV3"/>
<feature type="domain" description="DUF7373" evidence="2">
    <location>
        <begin position="69"/>
        <end position="269"/>
    </location>
</feature>
<evidence type="ECO:0000313" key="4">
    <source>
        <dbReference type="EMBL" id="SUA31672.1"/>
    </source>
</evidence>
<dbReference type="PROSITE" id="PS51257">
    <property type="entry name" value="PROKAR_LIPOPROTEIN"/>
    <property type="match status" value="1"/>
</dbReference>
<reference evidence="4 5" key="1">
    <citation type="submission" date="2018-06" db="EMBL/GenBank/DDBJ databases">
        <authorList>
            <consortium name="Pathogen Informatics"/>
            <person name="Doyle S."/>
        </authorList>
    </citation>
    <scope>NUCLEOTIDE SEQUENCE [LARGE SCALE GENOMIC DNA]</scope>
    <source>
        <strain evidence="4 5">NCTC1542</strain>
    </source>
</reference>
<protein>
    <submittedName>
        <fullName evidence="4">Uncharacterized protein</fullName>
    </submittedName>
</protein>
<dbReference type="EMBL" id="UGQY01000006">
    <property type="protein sequence ID" value="SUA31672.1"/>
    <property type="molecule type" value="Genomic_DNA"/>
</dbReference>
<accession>A0A378WFV3</accession>
<dbReference type="Pfam" id="PF24088">
    <property type="entry name" value="DUF7373"/>
    <property type="match status" value="1"/>
</dbReference>
<evidence type="ECO:0000313" key="5">
    <source>
        <dbReference type="Proteomes" id="UP000255389"/>
    </source>
</evidence>
<dbReference type="Pfam" id="PF24092">
    <property type="entry name" value="DUF7373_C"/>
    <property type="match status" value="1"/>
</dbReference>
<evidence type="ECO:0000259" key="2">
    <source>
        <dbReference type="Pfam" id="PF24088"/>
    </source>
</evidence>
<dbReference type="InterPro" id="IPR055797">
    <property type="entry name" value="DUF7373"/>
</dbReference>
<dbReference type="InterPro" id="IPR056463">
    <property type="entry name" value="DUF7373_C"/>
</dbReference>
<evidence type="ECO:0000259" key="3">
    <source>
        <dbReference type="Pfam" id="PF24092"/>
    </source>
</evidence>
<gene>
    <name evidence="4" type="ORF">NCTC1542_07027</name>
</gene>
<feature type="domain" description="DUF7373" evidence="3">
    <location>
        <begin position="276"/>
        <end position="420"/>
    </location>
</feature>
<sequence>MRPAGVSPRAWHLLRVAAVAGVVAVALSSCATVIAGTPRIAADTTNPDNADIGALRPGNYPTQPRQPRPRAGSQAAGAIFEAQRMAAATVGPWEVDPDITRVLSVNTTPVPTAASLWIDFPKPVPDIAEKHGYLTGFSSGRAAGMEEPTKTLILAVLRFPDEPSAAAAATEMAAEQMKVLLPDNVAVPTPIPGHPEAIGTTRPGTAKDKPTTVAEAFTAHGPYVLYQWTELENGGIDAATSMITRALDLSVPRIDAFRPTETWGFANLPSDPVNLLLRTLPLGPDDKAYPPMGSYPPAAALHYETDPLASSRLFDTAGVDGMSMINTVVYRARDPEAARLIADLATQQFKSGSNDDHPAAEVPGLPKSQCFDRRTDSIAMKAKQSQFYCVATAGKYAFKTSSQQLDDAHQQAAAQYLMLVSP</sequence>